<evidence type="ECO:0000313" key="2">
    <source>
        <dbReference type="Proteomes" id="UP000176877"/>
    </source>
</evidence>
<protein>
    <submittedName>
        <fullName evidence="1">Uncharacterized protein</fullName>
    </submittedName>
</protein>
<dbReference type="AlphaFoldDB" id="A0A1F5S949"/>
<accession>A0A1F5S949</accession>
<gene>
    <name evidence="1" type="ORF">A3D45_02820</name>
</gene>
<organism evidence="1 2">
    <name type="scientific">Candidatus Falkowbacteria bacterium RIFCSPHIGHO2_02_FULL_42_9</name>
    <dbReference type="NCBI Taxonomy" id="1797986"/>
    <lineage>
        <taxon>Bacteria</taxon>
        <taxon>Candidatus Falkowiibacteriota</taxon>
    </lineage>
</organism>
<evidence type="ECO:0000313" key="1">
    <source>
        <dbReference type="EMBL" id="OGF22983.1"/>
    </source>
</evidence>
<sequence>MRTEILLAGNHEKLPEYLHNFFELDETRLEVLKERIKKFDGLVRLFVHPYFITADEEEDGFSQQKLNAINRAINILATNDPAKVPPLMIMEGQEKLPVLAENIQEFNSEFLSGHPKFRDVYIIPTRAGNSPEPAPVNKIDIKPSANDDGDIREYESDANWSVLTAKLKQLGVKKILIGGMLMEAVKMTDDGKLKGVGCVGATIRHLQDDFKVELSNLSYSRAEWDEDVRDNRRKFQQELKR</sequence>
<name>A0A1F5S949_9BACT</name>
<proteinExistence type="predicted"/>
<comment type="caution">
    <text evidence="1">The sequence shown here is derived from an EMBL/GenBank/DDBJ whole genome shotgun (WGS) entry which is preliminary data.</text>
</comment>
<dbReference type="Proteomes" id="UP000176877">
    <property type="component" value="Unassembled WGS sequence"/>
</dbReference>
<reference evidence="1 2" key="1">
    <citation type="journal article" date="2016" name="Nat. Commun.">
        <title>Thousands of microbial genomes shed light on interconnected biogeochemical processes in an aquifer system.</title>
        <authorList>
            <person name="Anantharaman K."/>
            <person name="Brown C.T."/>
            <person name="Hug L.A."/>
            <person name="Sharon I."/>
            <person name="Castelle C.J."/>
            <person name="Probst A.J."/>
            <person name="Thomas B.C."/>
            <person name="Singh A."/>
            <person name="Wilkins M.J."/>
            <person name="Karaoz U."/>
            <person name="Brodie E.L."/>
            <person name="Williams K.H."/>
            <person name="Hubbard S.S."/>
            <person name="Banfield J.F."/>
        </authorList>
    </citation>
    <scope>NUCLEOTIDE SEQUENCE [LARGE SCALE GENOMIC DNA]</scope>
</reference>
<dbReference type="EMBL" id="MFFT01000032">
    <property type="protein sequence ID" value="OGF22983.1"/>
    <property type="molecule type" value="Genomic_DNA"/>
</dbReference>